<dbReference type="Pfam" id="PF13302">
    <property type="entry name" value="Acetyltransf_3"/>
    <property type="match status" value="1"/>
</dbReference>
<evidence type="ECO:0000259" key="1">
    <source>
        <dbReference type="PROSITE" id="PS51186"/>
    </source>
</evidence>
<dbReference type="EMBL" id="CAFBMR010000020">
    <property type="protein sequence ID" value="CAB4910157.1"/>
    <property type="molecule type" value="Genomic_DNA"/>
</dbReference>
<dbReference type="AlphaFoldDB" id="A0A6J7GNU2"/>
<proteinExistence type="predicted"/>
<evidence type="ECO:0000313" key="2">
    <source>
        <dbReference type="EMBL" id="CAB4910157.1"/>
    </source>
</evidence>
<dbReference type="InterPro" id="IPR000182">
    <property type="entry name" value="GNAT_dom"/>
</dbReference>
<accession>A0A6J7GNU2</accession>
<dbReference type="InterPro" id="IPR051531">
    <property type="entry name" value="N-acetyltransferase"/>
</dbReference>
<feature type="domain" description="N-acetyltransferase" evidence="1">
    <location>
        <begin position="6"/>
        <end position="169"/>
    </location>
</feature>
<organism evidence="2">
    <name type="scientific">freshwater metagenome</name>
    <dbReference type="NCBI Taxonomy" id="449393"/>
    <lineage>
        <taxon>unclassified sequences</taxon>
        <taxon>metagenomes</taxon>
        <taxon>ecological metagenomes</taxon>
    </lineage>
</organism>
<sequence>MVHSEVSLTAVKTGDAADVFAALDHPGVGDFIGGPVADSPESMRLLIERWVAGPTLKDAQELWFNYIVRLSDGTAIGHAQATVHSSWAEVAWVLGTPWWGKGLGFETATLLLHELVAQFSLPTVWATVHPDNVRSLRLLERLRFQEVAVTAAPVLGSYDPGDLVYSRSL</sequence>
<dbReference type="PROSITE" id="PS51186">
    <property type="entry name" value="GNAT"/>
    <property type="match status" value="1"/>
</dbReference>
<dbReference type="PANTHER" id="PTHR43792">
    <property type="entry name" value="GNAT FAMILY, PUTATIVE (AFU_ORTHOLOGUE AFUA_3G00765)-RELATED-RELATED"/>
    <property type="match status" value="1"/>
</dbReference>
<protein>
    <submittedName>
        <fullName evidence="2">Unannotated protein</fullName>
    </submittedName>
</protein>
<dbReference type="SUPFAM" id="SSF55729">
    <property type="entry name" value="Acyl-CoA N-acyltransferases (Nat)"/>
    <property type="match status" value="1"/>
</dbReference>
<dbReference type="Gene3D" id="3.40.630.30">
    <property type="match status" value="1"/>
</dbReference>
<dbReference type="InterPro" id="IPR016181">
    <property type="entry name" value="Acyl_CoA_acyltransferase"/>
</dbReference>
<reference evidence="2" key="1">
    <citation type="submission" date="2020-05" db="EMBL/GenBank/DDBJ databases">
        <authorList>
            <person name="Chiriac C."/>
            <person name="Salcher M."/>
            <person name="Ghai R."/>
            <person name="Kavagutti S V."/>
        </authorList>
    </citation>
    <scope>NUCLEOTIDE SEQUENCE</scope>
</reference>
<dbReference type="GO" id="GO:0016747">
    <property type="term" value="F:acyltransferase activity, transferring groups other than amino-acyl groups"/>
    <property type="evidence" value="ECO:0007669"/>
    <property type="project" value="InterPro"/>
</dbReference>
<gene>
    <name evidence="2" type="ORF">UFOPK3610_00733</name>
</gene>
<dbReference type="PANTHER" id="PTHR43792:SF1">
    <property type="entry name" value="N-ACETYLTRANSFERASE DOMAIN-CONTAINING PROTEIN"/>
    <property type="match status" value="1"/>
</dbReference>
<name>A0A6J7GNU2_9ZZZZ</name>